<dbReference type="EMBL" id="MARB01000013">
    <property type="protein sequence ID" value="ODJ87249.1"/>
    <property type="molecule type" value="Genomic_DNA"/>
</dbReference>
<keyword evidence="2" id="KW-1185">Reference proteome</keyword>
<reference evidence="1 2" key="1">
    <citation type="submission" date="2016-06" db="EMBL/GenBank/DDBJ databases">
        <title>Genome sequence of endosymbiont of Candidatus Endolucinida thiodiazotropha.</title>
        <authorList>
            <person name="Poehlein A."/>
            <person name="Koenig S."/>
            <person name="Heiden S.E."/>
            <person name="Thuermer A."/>
            <person name="Voget S."/>
            <person name="Daniel R."/>
            <person name="Markert S."/>
            <person name="Gros O."/>
            <person name="Schweder T."/>
        </authorList>
    </citation>
    <scope>NUCLEOTIDE SEQUENCE [LARGE SCALE GENOMIC DNA]</scope>
    <source>
        <strain evidence="1 2">COS</strain>
    </source>
</reference>
<accession>A0A7Z1AFN3</accession>
<proteinExistence type="predicted"/>
<dbReference type="AlphaFoldDB" id="A0A7Z1AFN3"/>
<gene>
    <name evidence="1" type="ORF">CODIS_25010</name>
</gene>
<sequence>MIRLQRGKIKHMDDRELLALVELGGYPNLVPLYQRYGYRVEMVNSVRKAQAWLKRHRPSVVVAEFYADPQFRDRLSNLESLLATLQRYQANAKVIVLLDKKHLDNLEKVKQRYPVHAVLTFPLNESGMQAVLENL</sequence>
<evidence type="ECO:0008006" key="3">
    <source>
        <dbReference type="Google" id="ProtNLM"/>
    </source>
</evidence>
<evidence type="ECO:0000313" key="1">
    <source>
        <dbReference type="EMBL" id="ODJ87249.1"/>
    </source>
</evidence>
<name>A0A7Z1AFN3_9GAMM</name>
<protein>
    <recommendedName>
        <fullName evidence="3">Response regulatory domain-containing protein</fullName>
    </recommendedName>
</protein>
<organism evidence="1 2">
    <name type="scientific">Candidatus Thiodiazotropha endolucinida</name>
    <dbReference type="NCBI Taxonomy" id="1655433"/>
    <lineage>
        <taxon>Bacteria</taxon>
        <taxon>Pseudomonadati</taxon>
        <taxon>Pseudomonadota</taxon>
        <taxon>Gammaproteobacteria</taxon>
        <taxon>Chromatiales</taxon>
        <taxon>Sedimenticolaceae</taxon>
        <taxon>Candidatus Thiodiazotropha</taxon>
    </lineage>
</organism>
<comment type="caution">
    <text evidence="1">The sequence shown here is derived from an EMBL/GenBank/DDBJ whole genome shotgun (WGS) entry which is preliminary data.</text>
</comment>
<dbReference type="Proteomes" id="UP000094769">
    <property type="component" value="Unassembled WGS sequence"/>
</dbReference>
<evidence type="ECO:0000313" key="2">
    <source>
        <dbReference type="Proteomes" id="UP000094769"/>
    </source>
</evidence>
<dbReference type="RefSeq" id="WP_235615204.1">
    <property type="nucleotide sequence ID" value="NZ_MARB01000013.1"/>
</dbReference>